<comment type="caution">
    <text evidence="2">The sequence shown here is derived from an EMBL/GenBank/DDBJ whole genome shotgun (WGS) entry which is preliminary data.</text>
</comment>
<feature type="signal peptide" evidence="1">
    <location>
        <begin position="1"/>
        <end position="36"/>
    </location>
</feature>
<gene>
    <name evidence="2" type="ORF">CesoFtcFv8_021403</name>
</gene>
<accession>A0AAN8GL04</accession>
<organism evidence="2 3">
    <name type="scientific">Champsocephalus esox</name>
    <name type="common">pike icefish</name>
    <dbReference type="NCBI Taxonomy" id="159716"/>
    <lineage>
        <taxon>Eukaryota</taxon>
        <taxon>Metazoa</taxon>
        <taxon>Chordata</taxon>
        <taxon>Craniata</taxon>
        <taxon>Vertebrata</taxon>
        <taxon>Euteleostomi</taxon>
        <taxon>Actinopterygii</taxon>
        <taxon>Neopterygii</taxon>
        <taxon>Teleostei</taxon>
        <taxon>Neoteleostei</taxon>
        <taxon>Acanthomorphata</taxon>
        <taxon>Eupercaria</taxon>
        <taxon>Perciformes</taxon>
        <taxon>Notothenioidei</taxon>
        <taxon>Channichthyidae</taxon>
        <taxon>Champsocephalus</taxon>
    </lineage>
</organism>
<proteinExistence type="predicted"/>
<keyword evidence="1" id="KW-0732">Signal</keyword>
<evidence type="ECO:0000256" key="1">
    <source>
        <dbReference type="SAM" id="SignalP"/>
    </source>
</evidence>
<dbReference type="Gene3D" id="2.10.25.10">
    <property type="entry name" value="Laminin"/>
    <property type="match status" value="1"/>
</dbReference>
<feature type="chain" id="PRO_5042927113" description="Attractin" evidence="1">
    <location>
        <begin position="37"/>
        <end position="86"/>
    </location>
</feature>
<dbReference type="Proteomes" id="UP001335648">
    <property type="component" value="Unassembled WGS sequence"/>
</dbReference>
<keyword evidence="3" id="KW-1185">Reference proteome</keyword>
<protein>
    <recommendedName>
        <fullName evidence="4">Attractin</fullName>
    </recommendedName>
</protein>
<sequence length="86" mass="9376">MGDSGGLHLCTWRKESARRIYLGLLVLLHLVVLSEASSVSKSCEKSCFSGKCMNGSCVCEHGWVGDQCQHCQGDSSKFFIDMTSAK</sequence>
<dbReference type="EMBL" id="JAULUE010002062">
    <property type="protein sequence ID" value="KAK5882861.1"/>
    <property type="molecule type" value="Genomic_DNA"/>
</dbReference>
<evidence type="ECO:0000313" key="3">
    <source>
        <dbReference type="Proteomes" id="UP001335648"/>
    </source>
</evidence>
<evidence type="ECO:0008006" key="4">
    <source>
        <dbReference type="Google" id="ProtNLM"/>
    </source>
</evidence>
<evidence type="ECO:0000313" key="2">
    <source>
        <dbReference type="EMBL" id="KAK5882861.1"/>
    </source>
</evidence>
<dbReference type="AlphaFoldDB" id="A0AAN8GL04"/>
<name>A0AAN8GL04_9TELE</name>
<reference evidence="2 3" key="1">
    <citation type="journal article" date="2023" name="Mol. Biol. Evol.">
        <title>Genomics of Secondarily Temperate Adaptation in the Only Non-Antarctic Icefish.</title>
        <authorList>
            <person name="Rivera-Colon A.G."/>
            <person name="Rayamajhi N."/>
            <person name="Minhas B.F."/>
            <person name="Madrigal G."/>
            <person name="Bilyk K.T."/>
            <person name="Yoon V."/>
            <person name="Hune M."/>
            <person name="Gregory S."/>
            <person name="Cheng C.H.C."/>
            <person name="Catchen J.M."/>
        </authorList>
    </citation>
    <scope>NUCLEOTIDE SEQUENCE [LARGE SCALE GENOMIC DNA]</scope>
    <source>
        <strain evidence="2">JC2023a</strain>
    </source>
</reference>